<dbReference type="GO" id="GO:0003676">
    <property type="term" value="F:nucleic acid binding"/>
    <property type="evidence" value="ECO:0007669"/>
    <property type="project" value="InterPro"/>
</dbReference>
<evidence type="ECO:0000313" key="2">
    <source>
        <dbReference type="EMBL" id="MTF40028.1"/>
    </source>
</evidence>
<reference evidence="2 3" key="1">
    <citation type="submission" date="2019-11" db="EMBL/GenBank/DDBJ databases">
        <title>Isolation of a new High Light Tolerant Cyanobacteria.</title>
        <authorList>
            <person name="Dobson Z."/>
            <person name="Vaughn N."/>
            <person name="Vaughn M."/>
            <person name="Fromme P."/>
            <person name="Mazor Y."/>
        </authorList>
    </citation>
    <scope>NUCLEOTIDE SEQUENCE [LARGE SCALE GENOMIC DNA]</scope>
    <source>
        <strain evidence="2 3">0216</strain>
    </source>
</reference>
<evidence type="ECO:0000259" key="1">
    <source>
        <dbReference type="SMART" id="SM00507"/>
    </source>
</evidence>
<dbReference type="Proteomes" id="UP000437131">
    <property type="component" value="Unassembled WGS sequence"/>
</dbReference>
<keyword evidence="2" id="KW-0255">Endonuclease</keyword>
<organism evidence="2 3">
    <name type="scientific">Cyanobacterium aponinum 0216</name>
    <dbReference type="NCBI Taxonomy" id="2676140"/>
    <lineage>
        <taxon>Bacteria</taxon>
        <taxon>Bacillati</taxon>
        <taxon>Cyanobacteriota</taxon>
        <taxon>Cyanophyceae</taxon>
        <taxon>Oscillatoriophycideae</taxon>
        <taxon>Chroococcales</taxon>
        <taxon>Geminocystaceae</taxon>
        <taxon>Cyanobacterium</taxon>
    </lineage>
</organism>
<proteinExistence type="predicted"/>
<dbReference type="GO" id="GO:0008270">
    <property type="term" value="F:zinc ion binding"/>
    <property type="evidence" value="ECO:0007669"/>
    <property type="project" value="InterPro"/>
</dbReference>
<comment type="caution">
    <text evidence="2">The sequence shown here is derived from an EMBL/GenBank/DDBJ whole genome shotgun (WGS) entry which is preliminary data.</text>
</comment>
<dbReference type="AlphaFoldDB" id="A0A844GYL9"/>
<dbReference type="RefSeq" id="WP_015221206.1">
    <property type="nucleotide sequence ID" value="NZ_WMIA01000021.1"/>
</dbReference>
<protein>
    <submittedName>
        <fullName evidence="2">HNH endonuclease</fullName>
    </submittedName>
</protein>
<keyword evidence="2" id="KW-0540">Nuclease</keyword>
<dbReference type="CDD" id="cd00085">
    <property type="entry name" value="HNHc"/>
    <property type="match status" value="1"/>
</dbReference>
<accession>A0A844GYL9</accession>
<name>A0A844GYL9_9CHRO</name>
<sequence>MSRYSKDWNKIACAIKQKADWKCSQCGADFKNKSSRGSCLQVHHWNRIPEDNRPENLVALCNICHLKYHRGGKSNILIGQLSLNL</sequence>
<dbReference type="GO" id="GO:0004519">
    <property type="term" value="F:endonuclease activity"/>
    <property type="evidence" value="ECO:0007669"/>
    <property type="project" value="UniProtKB-KW"/>
</dbReference>
<evidence type="ECO:0000313" key="3">
    <source>
        <dbReference type="Proteomes" id="UP000437131"/>
    </source>
</evidence>
<dbReference type="EMBL" id="WMIA01000021">
    <property type="protein sequence ID" value="MTF40028.1"/>
    <property type="molecule type" value="Genomic_DNA"/>
</dbReference>
<dbReference type="Pfam" id="PF01844">
    <property type="entry name" value="HNH"/>
    <property type="match status" value="1"/>
</dbReference>
<dbReference type="InterPro" id="IPR002711">
    <property type="entry name" value="HNH"/>
</dbReference>
<gene>
    <name evidence="2" type="ORF">GGC33_13975</name>
</gene>
<dbReference type="SMART" id="SM00507">
    <property type="entry name" value="HNHc"/>
    <property type="match status" value="1"/>
</dbReference>
<feature type="domain" description="HNH nuclease" evidence="1">
    <location>
        <begin position="10"/>
        <end position="66"/>
    </location>
</feature>
<keyword evidence="2" id="KW-0378">Hydrolase</keyword>
<dbReference type="InterPro" id="IPR003615">
    <property type="entry name" value="HNH_nuc"/>
</dbReference>